<dbReference type="Pfam" id="PF13476">
    <property type="entry name" value="AAA_23"/>
    <property type="match status" value="1"/>
</dbReference>
<evidence type="ECO:0000256" key="1">
    <source>
        <dbReference type="ARBA" id="ARBA00001947"/>
    </source>
</evidence>
<proteinExistence type="inferred from homology"/>
<keyword evidence="8" id="KW-0378">Hydrolase</keyword>
<evidence type="ECO:0000256" key="7">
    <source>
        <dbReference type="ARBA" id="ARBA00022763"/>
    </source>
</evidence>
<feature type="coiled-coil region" evidence="14">
    <location>
        <begin position="231"/>
        <end position="282"/>
    </location>
</feature>
<evidence type="ECO:0000256" key="5">
    <source>
        <dbReference type="ARBA" id="ARBA00022454"/>
    </source>
</evidence>
<dbReference type="GO" id="GO:0003691">
    <property type="term" value="F:double-stranded telomeric DNA binding"/>
    <property type="evidence" value="ECO:0007669"/>
    <property type="project" value="TreeGrafter"/>
</dbReference>
<dbReference type="GO" id="GO:0030870">
    <property type="term" value="C:Mre11 complex"/>
    <property type="evidence" value="ECO:0007669"/>
    <property type="project" value="InterPro"/>
</dbReference>
<feature type="coiled-coil region" evidence="14">
    <location>
        <begin position="961"/>
        <end position="1014"/>
    </location>
</feature>
<dbReference type="GO" id="GO:0006302">
    <property type="term" value="P:double-strand break repair"/>
    <property type="evidence" value="ECO:0007669"/>
    <property type="project" value="InterPro"/>
</dbReference>
<dbReference type="GO" id="GO:0016887">
    <property type="term" value="F:ATP hydrolysis activity"/>
    <property type="evidence" value="ECO:0007669"/>
    <property type="project" value="InterPro"/>
</dbReference>
<organism evidence="16 17">
    <name type="scientific">Strongyloides papillosus</name>
    <name type="common">Intestinal threadworm</name>
    <dbReference type="NCBI Taxonomy" id="174720"/>
    <lineage>
        <taxon>Eukaryota</taxon>
        <taxon>Metazoa</taxon>
        <taxon>Ecdysozoa</taxon>
        <taxon>Nematoda</taxon>
        <taxon>Chromadorea</taxon>
        <taxon>Rhabditida</taxon>
        <taxon>Tylenchina</taxon>
        <taxon>Panagrolaimomorpha</taxon>
        <taxon>Strongyloidoidea</taxon>
        <taxon>Strongyloididae</taxon>
        <taxon>Strongyloides</taxon>
    </lineage>
</organism>
<dbReference type="PANTHER" id="PTHR18867:SF12">
    <property type="entry name" value="DNA REPAIR PROTEIN RAD50"/>
    <property type="match status" value="1"/>
</dbReference>
<evidence type="ECO:0000256" key="10">
    <source>
        <dbReference type="ARBA" id="ARBA00023054"/>
    </source>
</evidence>
<dbReference type="GO" id="GO:0007004">
    <property type="term" value="P:telomere maintenance via telomerase"/>
    <property type="evidence" value="ECO:0007669"/>
    <property type="project" value="TreeGrafter"/>
</dbReference>
<evidence type="ECO:0000256" key="9">
    <source>
        <dbReference type="ARBA" id="ARBA00022833"/>
    </source>
</evidence>
<dbReference type="NCBIfam" id="TIGR00606">
    <property type="entry name" value="rad50"/>
    <property type="match status" value="1"/>
</dbReference>
<comment type="subcellular location">
    <subcellularLocation>
        <location evidence="3">Chromosome</location>
    </subcellularLocation>
    <subcellularLocation>
        <location evidence="2">Nucleus</location>
    </subcellularLocation>
</comment>
<comment type="catalytic activity">
    <reaction evidence="13">
        <text>ATP + H2O = ADP + phosphate + H(+)</text>
        <dbReference type="Rhea" id="RHEA:13065"/>
        <dbReference type="ChEBI" id="CHEBI:15377"/>
        <dbReference type="ChEBI" id="CHEBI:15378"/>
        <dbReference type="ChEBI" id="CHEBI:30616"/>
        <dbReference type="ChEBI" id="CHEBI:43474"/>
        <dbReference type="ChEBI" id="CHEBI:456216"/>
    </reaction>
</comment>
<dbReference type="STRING" id="174720.A0A0N5BVR1"/>
<dbReference type="GO" id="GO:0000722">
    <property type="term" value="P:telomere maintenance via recombination"/>
    <property type="evidence" value="ECO:0007669"/>
    <property type="project" value="TreeGrafter"/>
</dbReference>
<evidence type="ECO:0000259" key="15">
    <source>
        <dbReference type="Pfam" id="PF13476"/>
    </source>
</evidence>
<keyword evidence="11" id="KW-0234">DNA repair</keyword>
<dbReference type="GO" id="GO:0051880">
    <property type="term" value="F:G-quadruplex DNA binding"/>
    <property type="evidence" value="ECO:0007669"/>
    <property type="project" value="TreeGrafter"/>
</dbReference>
<evidence type="ECO:0000256" key="2">
    <source>
        <dbReference type="ARBA" id="ARBA00004123"/>
    </source>
</evidence>
<sequence>MVRFIGLKIQGIRSVGQEPEVINFLDPLTLIQGENGTGKTTLIEALKFITTGALPSGKMQAFIHNNLLAQKKRVDALVQLEFENAFGQRCTVTKRMNASVKGDKTTTKSDDFTLAVVDKDGRENSISSKVADCNKEMLRHLGVSKAILENVIFCHQEDSCWPLGEPKELKAKFDEIFEVAKYVKAVEHFKKLGREYETSVKIIDAELPHLVNNRAEYIKILNDSYKYKDNKKNLIIEIGNIESENKCLQNRLIAVREQRKAIENKEREIIDLNARRTMLTKQIDDLPSVEVYDGGKEKLLEEIEQLSVQTDYNNIDNTRSKIMNDDGNIEIEIAKNKDRYEEVKKCMKDMDDNIKKLNDLKSEKTAIWDKIVVENNICRENYVNEIECLNSLMNSWTIESANYKNSKEEVLRKLKEEYSINQLDLLKTTNSINQIAKTKIDKENELRSAETSIQLLKGSMEGTVELNSRINEKQKELDSISQKEISNIDCVLEDKRVVEDAIENLKILKDCLEVQASKNKEFELKLSECKKGFEEILGNHFVYGKLYKNMKESIVICENEIKDKEKLRKDIAIYLNESDKRCAAHEAIYKKYTEESKNYRQELQDLLPNGIDIVKDIVFTEQNIENIQKKINLIEGSKMVYENWLGEIENCQSCPLCKSEFQFENSRIILEKELIGKVNNSPDELEQLKKELCSNETILKSLKRANDLNDKFNSLQFQEIPKQQKLIDEANKEKNKYLEDAVLLDNEINNLNEKLNNMKQYECKAVELDKLFESCQELTSKVNDIVKKTLVNPTPEVISLIELREECTVQFIEEKLSQLFQELERLKNHISQINTANQKKNNLIEEIQHLTKKQLETLKSTQEISLLKEKIDNLKGKLEDLNSEYQNLVAQMPDLEVKNANSRMKIEETEKELYQIESTASKKLLKLGNDVEILENKEKAIVELEKILKSSLPPDQLASELNEINEKIKSLELLKVNLKDKLLLLDRQKDLLLTKQQQLNILNLKDELHELERKILANQYRKESKDKIIDEENNINNQIARTAVEISSKRGELKEIEKRIGELDRTLNEVKYCDAEKNLREKAIRKTILRKTIKDLSLCQKVLDNSIIKFHEDKMKEINLSLCELWKKVYTGNDIEFIKIRSKPMSSTGDKRKSYDYAVVMVVDGNEIEMRDRCSAGQKMLASILIRIALCEVFCCHCPIIALDEPTTNLDVNKVENIADMLRDLVSYRMNGLPSEPKDDCCIEERMDLEESWANSCRVSKNFSNFQLIVITHDIQLTHLLYRNFKPEYVYQLRKENDGTSRITAHSSIE</sequence>
<evidence type="ECO:0000256" key="13">
    <source>
        <dbReference type="ARBA" id="ARBA00049360"/>
    </source>
</evidence>
<evidence type="ECO:0000313" key="16">
    <source>
        <dbReference type="Proteomes" id="UP000046392"/>
    </source>
</evidence>
<evidence type="ECO:0000256" key="8">
    <source>
        <dbReference type="ARBA" id="ARBA00022801"/>
    </source>
</evidence>
<feature type="coiled-coil region" evidence="14">
    <location>
        <begin position="720"/>
        <end position="771"/>
    </location>
</feature>
<dbReference type="InterPro" id="IPR038729">
    <property type="entry name" value="Rad50/SbcC_AAA"/>
</dbReference>
<evidence type="ECO:0000256" key="4">
    <source>
        <dbReference type="ARBA" id="ARBA00009439"/>
    </source>
</evidence>
<dbReference type="PANTHER" id="PTHR18867">
    <property type="entry name" value="RAD50"/>
    <property type="match status" value="1"/>
</dbReference>
<keyword evidence="16" id="KW-1185">Reference proteome</keyword>
<feature type="coiled-coil region" evidence="14">
    <location>
        <begin position="809"/>
        <end position="917"/>
    </location>
</feature>
<dbReference type="InterPro" id="IPR027417">
    <property type="entry name" value="P-loop_NTPase"/>
</dbReference>
<accession>A0A0N5BVR1</accession>
<evidence type="ECO:0000256" key="12">
    <source>
        <dbReference type="ARBA" id="ARBA00023242"/>
    </source>
</evidence>
<dbReference type="WBParaSite" id="SPAL_0000991700.1">
    <property type="protein sequence ID" value="SPAL_0000991700.1"/>
    <property type="gene ID" value="SPAL_0000991700"/>
</dbReference>
<keyword evidence="6" id="KW-0479">Metal-binding</keyword>
<dbReference type="InterPro" id="IPR004584">
    <property type="entry name" value="Rad50_eukaryotes"/>
</dbReference>
<evidence type="ECO:0000256" key="14">
    <source>
        <dbReference type="SAM" id="Coils"/>
    </source>
</evidence>
<dbReference type="GO" id="GO:0046872">
    <property type="term" value="F:metal ion binding"/>
    <property type="evidence" value="ECO:0007669"/>
    <property type="project" value="UniProtKB-KW"/>
</dbReference>
<comment type="cofactor">
    <cofactor evidence="1">
        <name>Zn(2+)</name>
        <dbReference type="ChEBI" id="CHEBI:29105"/>
    </cofactor>
</comment>
<evidence type="ECO:0000313" key="17">
    <source>
        <dbReference type="WBParaSite" id="SPAL_0000991700.1"/>
    </source>
</evidence>
<feature type="coiled-coil region" evidence="14">
    <location>
        <begin position="547"/>
        <end position="602"/>
    </location>
</feature>
<protein>
    <submittedName>
        <fullName evidence="17">AAA_23 domain-containing protein</fullName>
    </submittedName>
</protein>
<keyword evidence="5" id="KW-0158">Chromosome</keyword>
<dbReference type="GO" id="GO:0043047">
    <property type="term" value="F:single-stranded telomeric DNA binding"/>
    <property type="evidence" value="ECO:0007669"/>
    <property type="project" value="TreeGrafter"/>
</dbReference>
<dbReference type="Proteomes" id="UP000046392">
    <property type="component" value="Unplaced"/>
</dbReference>
<keyword evidence="7" id="KW-0227">DNA damage</keyword>
<comment type="similarity">
    <text evidence="4">Belongs to the SMC family. RAD50 subfamily.</text>
</comment>
<dbReference type="Gene3D" id="3.40.50.300">
    <property type="entry name" value="P-loop containing nucleotide triphosphate hydrolases"/>
    <property type="match status" value="2"/>
</dbReference>
<name>A0A0N5BVR1_STREA</name>
<keyword evidence="10 14" id="KW-0175">Coiled coil</keyword>
<dbReference type="SUPFAM" id="SSF52540">
    <property type="entry name" value="P-loop containing nucleoside triphosphate hydrolases"/>
    <property type="match status" value="2"/>
</dbReference>
<feature type="domain" description="Rad50/SbcC-type AAA" evidence="15">
    <location>
        <begin position="7"/>
        <end position="222"/>
    </location>
</feature>
<reference evidence="17" key="1">
    <citation type="submission" date="2017-02" db="UniProtKB">
        <authorList>
            <consortium name="WormBaseParasite"/>
        </authorList>
    </citation>
    <scope>IDENTIFICATION</scope>
</reference>
<evidence type="ECO:0000256" key="3">
    <source>
        <dbReference type="ARBA" id="ARBA00004286"/>
    </source>
</evidence>
<evidence type="ECO:0000256" key="11">
    <source>
        <dbReference type="ARBA" id="ARBA00023204"/>
    </source>
</evidence>
<dbReference type="GO" id="GO:0070192">
    <property type="term" value="P:chromosome organization involved in meiotic cell cycle"/>
    <property type="evidence" value="ECO:0007669"/>
    <property type="project" value="TreeGrafter"/>
</dbReference>
<keyword evidence="12" id="KW-0539">Nucleus</keyword>
<evidence type="ECO:0000256" key="6">
    <source>
        <dbReference type="ARBA" id="ARBA00022723"/>
    </source>
</evidence>
<keyword evidence="9" id="KW-0862">Zinc</keyword>
<dbReference type="GO" id="GO:0000794">
    <property type="term" value="C:condensed nuclear chromosome"/>
    <property type="evidence" value="ECO:0007669"/>
    <property type="project" value="TreeGrafter"/>
</dbReference>